<proteinExistence type="predicted"/>
<dbReference type="EMBL" id="CACVBM020001101">
    <property type="protein sequence ID" value="CAA7031069.1"/>
    <property type="molecule type" value="Genomic_DNA"/>
</dbReference>
<evidence type="ECO:0000313" key="2">
    <source>
        <dbReference type="EMBL" id="CAA7031069.1"/>
    </source>
</evidence>
<keyword evidence="3" id="KW-1185">Reference proteome</keyword>
<dbReference type="InterPro" id="IPR005162">
    <property type="entry name" value="Retrotrans_gag_dom"/>
</dbReference>
<dbReference type="PANTHER" id="PTHR33223:SF6">
    <property type="entry name" value="CCHC-TYPE DOMAIN-CONTAINING PROTEIN"/>
    <property type="match status" value="1"/>
</dbReference>
<dbReference type="Proteomes" id="UP000467841">
    <property type="component" value="Unassembled WGS sequence"/>
</dbReference>
<dbReference type="PANTHER" id="PTHR33223">
    <property type="entry name" value="CCHC-TYPE DOMAIN-CONTAINING PROTEIN"/>
    <property type="match status" value="1"/>
</dbReference>
<name>A0A6D2ITU5_9BRAS</name>
<feature type="domain" description="Retrotransposon gag" evidence="1">
    <location>
        <begin position="103"/>
        <end position="139"/>
    </location>
</feature>
<sequence>MPPLSATTRSERIWEIMRGQIVIHPTVLILGSGEIRNYGRYPEDPLTSRIYEIPLKKRVSLHLNFYDGRDDPKQWITSFMIAMRRQKYASPEEQNAHFCQALAEHLRGNAQAWFGNLRADSIDSFDDLAAAFLKQHLRFALDDLVLCKTDDDTIYSLGKFGPDWEGPFRVAKVIKPGVYQLEDNLGITSDRLWSSSDLRKFHD</sequence>
<protein>
    <recommendedName>
        <fullName evidence="1">Retrotransposon gag domain-containing protein</fullName>
    </recommendedName>
</protein>
<dbReference type="Pfam" id="PF03732">
    <property type="entry name" value="Retrotrans_gag"/>
    <property type="match status" value="1"/>
</dbReference>
<reference evidence="2" key="1">
    <citation type="submission" date="2020-01" db="EMBL/GenBank/DDBJ databases">
        <authorList>
            <person name="Mishra B."/>
        </authorList>
    </citation>
    <scope>NUCLEOTIDE SEQUENCE [LARGE SCALE GENOMIC DNA]</scope>
</reference>
<dbReference type="AlphaFoldDB" id="A0A6D2ITU5"/>
<gene>
    <name evidence="2" type="ORF">MERR_LOCUS18304</name>
</gene>
<comment type="caution">
    <text evidence="2">The sequence shown here is derived from an EMBL/GenBank/DDBJ whole genome shotgun (WGS) entry which is preliminary data.</text>
</comment>
<accession>A0A6D2ITU5</accession>
<evidence type="ECO:0000259" key="1">
    <source>
        <dbReference type="Pfam" id="PF03732"/>
    </source>
</evidence>
<organism evidence="2 3">
    <name type="scientific">Microthlaspi erraticum</name>
    <dbReference type="NCBI Taxonomy" id="1685480"/>
    <lineage>
        <taxon>Eukaryota</taxon>
        <taxon>Viridiplantae</taxon>
        <taxon>Streptophyta</taxon>
        <taxon>Embryophyta</taxon>
        <taxon>Tracheophyta</taxon>
        <taxon>Spermatophyta</taxon>
        <taxon>Magnoliopsida</taxon>
        <taxon>eudicotyledons</taxon>
        <taxon>Gunneridae</taxon>
        <taxon>Pentapetalae</taxon>
        <taxon>rosids</taxon>
        <taxon>malvids</taxon>
        <taxon>Brassicales</taxon>
        <taxon>Brassicaceae</taxon>
        <taxon>Coluteocarpeae</taxon>
        <taxon>Microthlaspi</taxon>
    </lineage>
</organism>
<evidence type="ECO:0000313" key="3">
    <source>
        <dbReference type="Proteomes" id="UP000467841"/>
    </source>
</evidence>
<dbReference type="OrthoDB" id="1752139at2759"/>